<dbReference type="AlphaFoldDB" id="A0A318U8J4"/>
<dbReference type="Proteomes" id="UP000248198">
    <property type="component" value="Unassembled WGS sequence"/>
</dbReference>
<evidence type="ECO:0000313" key="2">
    <source>
        <dbReference type="Proteomes" id="UP000248198"/>
    </source>
</evidence>
<organism evidence="1 2">
    <name type="scientific">Pedobacter nutrimenti</name>
    <dbReference type="NCBI Taxonomy" id="1241337"/>
    <lineage>
        <taxon>Bacteria</taxon>
        <taxon>Pseudomonadati</taxon>
        <taxon>Bacteroidota</taxon>
        <taxon>Sphingobacteriia</taxon>
        <taxon>Sphingobacteriales</taxon>
        <taxon>Sphingobacteriaceae</taxon>
        <taxon>Pedobacter</taxon>
    </lineage>
</organism>
<gene>
    <name evidence="1" type="ORF">B0O44_108213</name>
</gene>
<protein>
    <submittedName>
        <fullName evidence="1">Uncharacterized protein</fullName>
    </submittedName>
</protein>
<accession>A0A318U8J4</accession>
<comment type="caution">
    <text evidence="1">The sequence shown here is derived from an EMBL/GenBank/DDBJ whole genome shotgun (WGS) entry which is preliminary data.</text>
</comment>
<reference evidence="1 2" key="1">
    <citation type="submission" date="2018-06" db="EMBL/GenBank/DDBJ databases">
        <title>Genomic Encyclopedia of Archaeal and Bacterial Type Strains, Phase II (KMG-II): from individual species to whole genera.</title>
        <authorList>
            <person name="Goeker M."/>
        </authorList>
    </citation>
    <scope>NUCLEOTIDE SEQUENCE [LARGE SCALE GENOMIC DNA]</scope>
    <source>
        <strain evidence="1 2">DSM 27372</strain>
    </source>
</reference>
<sequence>MLNPGYDLKMLPQPGDNHLITGIIPAVPVSGICIEVGTRNREQNMDIVYCTIYVAYATCLHTEPDPE</sequence>
<evidence type="ECO:0000313" key="1">
    <source>
        <dbReference type="EMBL" id="PYF70785.1"/>
    </source>
</evidence>
<proteinExistence type="predicted"/>
<name>A0A318U8J4_9SPHI</name>
<dbReference type="EMBL" id="QKLU01000008">
    <property type="protein sequence ID" value="PYF70785.1"/>
    <property type="molecule type" value="Genomic_DNA"/>
</dbReference>
<keyword evidence="2" id="KW-1185">Reference proteome</keyword>